<evidence type="ECO:0000313" key="7">
    <source>
        <dbReference type="Proteomes" id="UP000189299"/>
    </source>
</evidence>
<evidence type="ECO:0000256" key="5">
    <source>
        <dbReference type="SAM" id="Phobius"/>
    </source>
</evidence>
<keyword evidence="2 5" id="KW-0812">Transmembrane</keyword>
<name>A0A1V2UJ84_ENTMU</name>
<dbReference type="AlphaFoldDB" id="A0A1V2UJ84"/>
<sequence>MTGIPIGVIFYRALVYDGSLDAGKTIISTLLLGIAVAICSTMLALPLAFLTVSTKITEKKRLDIVLQIPFMKPLYIATICWILFT</sequence>
<gene>
    <name evidence="6" type="ORF">BTN92_06390</name>
</gene>
<dbReference type="InterPro" id="IPR035906">
    <property type="entry name" value="MetI-like_sf"/>
</dbReference>
<evidence type="ECO:0000313" key="6">
    <source>
        <dbReference type="EMBL" id="ONN43461.1"/>
    </source>
</evidence>
<comment type="subcellular location">
    <subcellularLocation>
        <location evidence="1">Membrane</location>
        <topology evidence="1">Multi-pass membrane protein</topology>
    </subcellularLocation>
</comment>
<evidence type="ECO:0000256" key="1">
    <source>
        <dbReference type="ARBA" id="ARBA00004141"/>
    </source>
</evidence>
<keyword evidence="3 5" id="KW-1133">Transmembrane helix</keyword>
<evidence type="ECO:0000256" key="2">
    <source>
        <dbReference type="ARBA" id="ARBA00022692"/>
    </source>
</evidence>
<keyword evidence="4 5" id="KW-0472">Membrane</keyword>
<organism evidence="6 7">
    <name type="scientific">Enterococcus mundtii</name>
    <dbReference type="NCBI Taxonomy" id="53346"/>
    <lineage>
        <taxon>Bacteria</taxon>
        <taxon>Bacillati</taxon>
        <taxon>Bacillota</taxon>
        <taxon>Bacilli</taxon>
        <taxon>Lactobacillales</taxon>
        <taxon>Enterococcaceae</taxon>
        <taxon>Enterococcus</taxon>
    </lineage>
</organism>
<accession>A0A1V2UJ84</accession>
<proteinExistence type="predicted"/>
<dbReference type="GO" id="GO:0016020">
    <property type="term" value="C:membrane"/>
    <property type="evidence" value="ECO:0007669"/>
    <property type="project" value="UniProtKB-SubCell"/>
</dbReference>
<evidence type="ECO:0000256" key="3">
    <source>
        <dbReference type="ARBA" id="ARBA00022989"/>
    </source>
</evidence>
<dbReference type="SUPFAM" id="SSF161098">
    <property type="entry name" value="MetI-like"/>
    <property type="match status" value="1"/>
</dbReference>
<feature type="transmembrane region" description="Helical" evidence="5">
    <location>
        <begin position="26"/>
        <end position="52"/>
    </location>
</feature>
<protein>
    <recommendedName>
        <fullName evidence="8">ABC transmembrane type-1 domain-containing protein</fullName>
    </recommendedName>
</protein>
<dbReference type="OrthoDB" id="57323at2"/>
<feature type="transmembrane region" description="Helical" evidence="5">
    <location>
        <begin position="64"/>
        <end position="84"/>
    </location>
</feature>
<reference evidence="6 7" key="1">
    <citation type="submission" date="2016-12" db="EMBL/GenBank/DDBJ databases">
        <authorList>
            <person name="Song W.-J."/>
            <person name="Kurnit D.M."/>
        </authorList>
    </citation>
    <scope>NUCLEOTIDE SEQUENCE [LARGE SCALE GENOMIC DNA]</scope>
    <source>
        <strain evidence="6 7">CGB1038-1_S1</strain>
    </source>
</reference>
<dbReference type="Gene3D" id="1.10.3720.10">
    <property type="entry name" value="MetI-like"/>
    <property type="match status" value="1"/>
</dbReference>
<dbReference type="RefSeq" id="WP_077151446.1">
    <property type="nucleotide sequence ID" value="NZ_CABMMO010000005.1"/>
</dbReference>
<dbReference type="EMBL" id="MSTR01000005">
    <property type="protein sequence ID" value="ONN43461.1"/>
    <property type="molecule type" value="Genomic_DNA"/>
</dbReference>
<dbReference type="Proteomes" id="UP000189299">
    <property type="component" value="Unassembled WGS sequence"/>
</dbReference>
<evidence type="ECO:0000256" key="4">
    <source>
        <dbReference type="ARBA" id="ARBA00023136"/>
    </source>
</evidence>
<comment type="caution">
    <text evidence="6">The sequence shown here is derived from an EMBL/GenBank/DDBJ whole genome shotgun (WGS) entry which is preliminary data.</text>
</comment>
<evidence type="ECO:0008006" key="8">
    <source>
        <dbReference type="Google" id="ProtNLM"/>
    </source>
</evidence>